<dbReference type="PANTHER" id="PTHR43415:SF3">
    <property type="entry name" value="GNAT-FAMILY ACETYLTRANSFERASE"/>
    <property type="match status" value="1"/>
</dbReference>
<evidence type="ECO:0000313" key="2">
    <source>
        <dbReference type="EMBL" id="MBH0229440.1"/>
    </source>
</evidence>
<evidence type="ECO:0000259" key="1">
    <source>
        <dbReference type="PROSITE" id="PS51186"/>
    </source>
</evidence>
<keyword evidence="3" id="KW-1185">Reference proteome</keyword>
<dbReference type="Gene3D" id="3.40.630.30">
    <property type="match status" value="1"/>
</dbReference>
<dbReference type="RefSeq" id="WP_197316050.1">
    <property type="nucleotide sequence ID" value="NZ_JADZSC010000001.1"/>
</dbReference>
<gene>
    <name evidence="2" type="ORF">H0267_04350</name>
</gene>
<dbReference type="Proteomes" id="UP000614490">
    <property type="component" value="Unassembled WGS sequence"/>
</dbReference>
<evidence type="ECO:0000313" key="3">
    <source>
        <dbReference type="Proteomes" id="UP000614490"/>
    </source>
</evidence>
<dbReference type="InterPro" id="IPR016181">
    <property type="entry name" value="Acyl_CoA_acyltransferase"/>
</dbReference>
<organism evidence="2 3">
    <name type="scientific">Halobacillus yeomjeoni</name>
    <dbReference type="NCBI Taxonomy" id="311194"/>
    <lineage>
        <taxon>Bacteria</taxon>
        <taxon>Bacillati</taxon>
        <taxon>Bacillota</taxon>
        <taxon>Bacilli</taxon>
        <taxon>Bacillales</taxon>
        <taxon>Bacillaceae</taxon>
        <taxon>Halobacillus</taxon>
    </lineage>
</organism>
<sequence length="173" mass="20332">MKLNIQKLEKPTQELVKKLEHWENDPDLIPYTRVHRSKEELEAYHTVTLEGLSDRLHNHDIYLIYLEDKLIGEMNFMIDPPHLHKKVPGTAWIGITIGEPEGRGKGVGVEAIRYLEEQINSAGLNRIELGVFEFNERARKLYSKMGYKEIARLADFTFWKDQMWADIRMEKIL</sequence>
<dbReference type="PROSITE" id="PS51186">
    <property type="entry name" value="GNAT"/>
    <property type="match status" value="1"/>
</dbReference>
<dbReference type="SUPFAM" id="SSF55729">
    <property type="entry name" value="Acyl-CoA N-acyltransferases (Nat)"/>
    <property type="match status" value="1"/>
</dbReference>
<dbReference type="InterPro" id="IPR000182">
    <property type="entry name" value="GNAT_dom"/>
</dbReference>
<dbReference type="Pfam" id="PF00583">
    <property type="entry name" value="Acetyltransf_1"/>
    <property type="match status" value="1"/>
</dbReference>
<dbReference type="CDD" id="cd04301">
    <property type="entry name" value="NAT_SF"/>
    <property type="match status" value="1"/>
</dbReference>
<name>A0A931MUD4_9BACI</name>
<protein>
    <submittedName>
        <fullName evidence="2">GNAT family N-acetyltransferase</fullName>
    </submittedName>
</protein>
<comment type="caution">
    <text evidence="2">The sequence shown here is derived from an EMBL/GenBank/DDBJ whole genome shotgun (WGS) entry which is preliminary data.</text>
</comment>
<dbReference type="EMBL" id="JADZSC010000001">
    <property type="protein sequence ID" value="MBH0229440.1"/>
    <property type="molecule type" value="Genomic_DNA"/>
</dbReference>
<dbReference type="AlphaFoldDB" id="A0A931MUD4"/>
<accession>A0A931MUD4</accession>
<dbReference type="GO" id="GO:0016747">
    <property type="term" value="F:acyltransferase activity, transferring groups other than amino-acyl groups"/>
    <property type="evidence" value="ECO:0007669"/>
    <property type="project" value="InterPro"/>
</dbReference>
<reference evidence="2 3" key="1">
    <citation type="journal article" date="2005" name="Int. J. Syst. Evol. Microbiol.">
        <title>Halobacillus yeomjeoni sp. nov., isolated from a marine solar saltern in Korea.</title>
        <authorList>
            <person name="Yoon J.H."/>
            <person name="Kang S.J."/>
            <person name="Lee C.H."/>
            <person name="Oh H.W."/>
            <person name="Oh T.K."/>
        </authorList>
    </citation>
    <scope>NUCLEOTIDE SEQUENCE [LARGE SCALE GENOMIC DNA]</scope>
    <source>
        <strain evidence="2 3">KCTC 3957</strain>
    </source>
</reference>
<feature type="domain" description="N-acetyltransferase" evidence="1">
    <location>
        <begin position="19"/>
        <end position="173"/>
    </location>
</feature>
<proteinExistence type="predicted"/>
<dbReference type="PANTHER" id="PTHR43415">
    <property type="entry name" value="SPERMIDINE N(1)-ACETYLTRANSFERASE"/>
    <property type="match status" value="1"/>
</dbReference>